<dbReference type="Gene3D" id="3.40.50.2300">
    <property type="match status" value="1"/>
</dbReference>
<evidence type="ECO:0000313" key="3">
    <source>
        <dbReference type="EMBL" id="SHI76346.1"/>
    </source>
</evidence>
<dbReference type="InterPro" id="IPR000792">
    <property type="entry name" value="Tscrpt_reg_LuxR_C"/>
</dbReference>
<protein>
    <submittedName>
        <fullName evidence="3">Two component transcriptional regulator, LuxR family</fullName>
    </submittedName>
</protein>
<organism evidence="3 4">
    <name type="scientific">Aquimarina spongiae</name>
    <dbReference type="NCBI Taxonomy" id="570521"/>
    <lineage>
        <taxon>Bacteria</taxon>
        <taxon>Pseudomonadati</taxon>
        <taxon>Bacteroidota</taxon>
        <taxon>Flavobacteriia</taxon>
        <taxon>Flavobacteriales</taxon>
        <taxon>Flavobacteriaceae</taxon>
        <taxon>Aquimarina</taxon>
    </lineage>
</organism>
<dbReference type="Proteomes" id="UP000184432">
    <property type="component" value="Unassembled WGS sequence"/>
</dbReference>
<dbReference type="Gene3D" id="1.10.10.10">
    <property type="entry name" value="Winged helix-like DNA-binding domain superfamily/Winged helix DNA-binding domain"/>
    <property type="match status" value="1"/>
</dbReference>
<keyword evidence="4" id="KW-1185">Reference proteome</keyword>
<dbReference type="Pfam" id="PF00196">
    <property type="entry name" value="GerE"/>
    <property type="match status" value="1"/>
</dbReference>
<dbReference type="PROSITE" id="PS50043">
    <property type="entry name" value="HTH_LUXR_2"/>
    <property type="match status" value="1"/>
</dbReference>
<proteinExistence type="predicted"/>
<dbReference type="PANTHER" id="PTHR43214:SF43">
    <property type="entry name" value="TWO-COMPONENT RESPONSE REGULATOR"/>
    <property type="match status" value="1"/>
</dbReference>
<feature type="domain" description="HTH luxR-type" evidence="2">
    <location>
        <begin position="148"/>
        <end position="213"/>
    </location>
</feature>
<accession>A0A1M6DSW2</accession>
<dbReference type="SMART" id="SM00421">
    <property type="entry name" value="HTH_LUXR"/>
    <property type="match status" value="1"/>
</dbReference>
<dbReference type="CDD" id="cd06170">
    <property type="entry name" value="LuxR_C_like"/>
    <property type="match status" value="1"/>
</dbReference>
<dbReference type="GO" id="GO:0003677">
    <property type="term" value="F:DNA binding"/>
    <property type="evidence" value="ECO:0007669"/>
    <property type="project" value="UniProtKB-KW"/>
</dbReference>
<dbReference type="SUPFAM" id="SSF46894">
    <property type="entry name" value="C-terminal effector domain of the bipartite response regulators"/>
    <property type="match status" value="1"/>
</dbReference>
<keyword evidence="1" id="KW-0238">DNA-binding</keyword>
<dbReference type="PANTHER" id="PTHR43214">
    <property type="entry name" value="TWO-COMPONENT RESPONSE REGULATOR"/>
    <property type="match status" value="1"/>
</dbReference>
<reference evidence="4" key="1">
    <citation type="submission" date="2016-11" db="EMBL/GenBank/DDBJ databases">
        <authorList>
            <person name="Varghese N."/>
            <person name="Submissions S."/>
        </authorList>
    </citation>
    <scope>NUCLEOTIDE SEQUENCE [LARGE SCALE GENOMIC DNA]</scope>
    <source>
        <strain evidence="4">DSM 22623</strain>
    </source>
</reference>
<name>A0A1M6DSW2_9FLAO</name>
<dbReference type="GO" id="GO:0006355">
    <property type="term" value="P:regulation of DNA-templated transcription"/>
    <property type="evidence" value="ECO:0007669"/>
    <property type="project" value="InterPro"/>
</dbReference>
<dbReference type="InterPro" id="IPR011006">
    <property type="entry name" value="CheY-like_superfamily"/>
</dbReference>
<dbReference type="PRINTS" id="PR00038">
    <property type="entry name" value="HTHLUXR"/>
</dbReference>
<sequence>MREFDVIVAYEDPLKRLGIRAMLEAPKELKFILHDDISDLDKMRALIVDLQPDFIVIDATLNSNNSGIELAQFTKANTKKAKIVIMTFDLDIRLKRILKKLEITWILYKADTVESMKKCAWRAIHDKPYISKKFREKWYAEDTEEMQKDNPLYKLSKTEIKILQQVAQGKTNKEIALEFFKSVKTVKNHRQNICNKLNLQGSNALLKYALEIKKDIIPPGVPIW</sequence>
<dbReference type="EMBL" id="FQYP01000003">
    <property type="protein sequence ID" value="SHI76346.1"/>
    <property type="molecule type" value="Genomic_DNA"/>
</dbReference>
<dbReference type="STRING" id="570521.SAMN04488508_1032"/>
<gene>
    <name evidence="3" type="ORF">SAMN04488508_1032</name>
</gene>
<evidence type="ECO:0000259" key="2">
    <source>
        <dbReference type="PROSITE" id="PS50043"/>
    </source>
</evidence>
<dbReference type="InterPro" id="IPR036388">
    <property type="entry name" value="WH-like_DNA-bd_sf"/>
</dbReference>
<dbReference type="SUPFAM" id="SSF52172">
    <property type="entry name" value="CheY-like"/>
    <property type="match status" value="1"/>
</dbReference>
<dbReference type="AlphaFoldDB" id="A0A1M6DSW2"/>
<dbReference type="InterPro" id="IPR039420">
    <property type="entry name" value="WalR-like"/>
</dbReference>
<evidence type="ECO:0000256" key="1">
    <source>
        <dbReference type="ARBA" id="ARBA00023125"/>
    </source>
</evidence>
<evidence type="ECO:0000313" key="4">
    <source>
        <dbReference type="Proteomes" id="UP000184432"/>
    </source>
</evidence>
<dbReference type="InterPro" id="IPR016032">
    <property type="entry name" value="Sig_transdc_resp-reg_C-effctor"/>
</dbReference>